<proteinExistence type="predicted"/>
<dbReference type="Proteomes" id="UP000661607">
    <property type="component" value="Unassembled WGS sequence"/>
</dbReference>
<organism evidence="1 2">
    <name type="scientific">Nonomuraea africana</name>
    <dbReference type="NCBI Taxonomy" id="46171"/>
    <lineage>
        <taxon>Bacteria</taxon>
        <taxon>Bacillati</taxon>
        <taxon>Actinomycetota</taxon>
        <taxon>Actinomycetes</taxon>
        <taxon>Streptosporangiales</taxon>
        <taxon>Streptosporangiaceae</taxon>
        <taxon>Nonomuraea</taxon>
    </lineage>
</organism>
<name>A0ABR9K5T9_9ACTN</name>
<gene>
    <name evidence="1" type="ORF">H4W81_000158</name>
</gene>
<sequence>MQRCDVREATARTPFRNIVAFVTQGVSSFGLSVVGNVFNDWTHLGLPSFDSVRITSDPGPDNREW</sequence>
<keyword evidence="2" id="KW-1185">Reference proteome</keyword>
<dbReference type="EMBL" id="JADBEF010000001">
    <property type="protein sequence ID" value="MBE1557379.1"/>
    <property type="molecule type" value="Genomic_DNA"/>
</dbReference>
<protein>
    <submittedName>
        <fullName evidence="1">Uncharacterized protein</fullName>
    </submittedName>
</protein>
<reference evidence="1 2" key="1">
    <citation type="submission" date="2020-10" db="EMBL/GenBank/DDBJ databases">
        <title>Sequencing the genomes of 1000 actinobacteria strains.</title>
        <authorList>
            <person name="Klenk H.-P."/>
        </authorList>
    </citation>
    <scope>NUCLEOTIDE SEQUENCE [LARGE SCALE GENOMIC DNA]</scope>
    <source>
        <strain evidence="1 2">DSM 43748</strain>
    </source>
</reference>
<evidence type="ECO:0000313" key="2">
    <source>
        <dbReference type="Proteomes" id="UP000661607"/>
    </source>
</evidence>
<evidence type="ECO:0000313" key="1">
    <source>
        <dbReference type="EMBL" id="MBE1557379.1"/>
    </source>
</evidence>
<accession>A0ABR9K5T9</accession>
<comment type="caution">
    <text evidence="1">The sequence shown here is derived from an EMBL/GenBank/DDBJ whole genome shotgun (WGS) entry which is preliminary data.</text>
</comment>